<dbReference type="RefSeq" id="WP_145670614.1">
    <property type="nucleotide sequence ID" value="NZ_VIWO01000004.1"/>
</dbReference>
<protein>
    <submittedName>
        <fullName evidence="5">Hemoglobin</fullName>
    </submittedName>
</protein>
<name>A0A561PR88_9BACT</name>
<accession>A0A561PR88</accession>
<keyword evidence="6" id="KW-1185">Reference proteome</keyword>
<proteinExistence type="predicted"/>
<dbReference type="GO" id="GO:0019825">
    <property type="term" value="F:oxygen binding"/>
    <property type="evidence" value="ECO:0007669"/>
    <property type="project" value="InterPro"/>
</dbReference>
<dbReference type="AlphaFoldDB" id="A0A561PR88"/>
<evidence type="ECO:0000313" key="5">
    <source>
        <dbReference type="EMBL" id="TWF40629.1"/>
    </source>
</evidence>
<keyword evidence="1" id="KW-0813">Transport</keyword>
<dbReference type="InterPro" id="IPR012292">
    <property type="entry name" value="Globin/Proto"/>
</dbReference>
<dbReference type="InterPro" id="IPR009050">
    <property type="entry name" value="Globin-like_sf"/>
</dbReference>
<sequence>MSLRAKITNIDDIQLLVDSFYAAIRKNELLGPIFNGIIQDRWPAHLEKMYRFWQTVLLEEHTYNGSPFPPHATLSVNKQHFDTWLTIWHQTIDDHFEGDIAEEAKWRGVKMAGMFLSKIEYYSTNGGRPLV</sequence>
<dbReference type="Pfam" id="PF01152">
    <property type="entry name" value="Bac_globin"/>
    <property type="match status" value="1"/>
</dbReference>
<dbReference type="EMBL" id="VIWO01000004">
    <property type="protein sequence ID" value="TWF40629.1"/>
    <property type="molecule type" value="Genomic_DNA"/>
</dbReference>
<evidence type="ECO:0000256" key="3">
    <source>
        <dbReference type="ARBA" id="ARBA00022723"/>
    </source>
</evidence>
<dbReference type="Proteomes" id="UP000320811">
    <property type="component" value="Unassembled WGS sequence"/>
</dbReference>
<dbReference type="Gene3D" id="1.10.490.10">
    <property type="entry name" value="Globins"/>
    <property type="match status" value="1"/>
</dbReference>
<evidence type="ECO:0000256" key="4">
    <source>
        <dbReference type="ARBA" id="ARBA00023004"/>
    </source>
</evidence>
<evidence type="ECO:0000313" key="6">
    <source>
        <dbReference type="Proteomes" id="UP000320811"/>
    </source>
</evidence>
<dbReference type="SUPFAM" id="SSF46458">
    <property type="entry name" value="Globin-like"/>
    <property type="match status" value="1"/>
</dbReference>
<keyword evidence="2" id="KW-0349">Heme</keyword>
<organism evidence="5 6">
    <name type="scientific">Chitinophaga polysaccharea</name>
    <dbReference type="NCBI Taxonomy" id="1293035"/>
    <lineage>
        <taxon>Bacteria</taxon>
        <taxon>Pseudomonadati</taxon>
        <taxon>Bacteroidota</taxon>
        <taxon>Chitinophagia</taxon>
        <taxon>Chitinophagales</taxon>
        <taxon>Chitinophagaceae</taxon>
        <taxon>Chitinophaga</taxon>
    </lineage>
</organism>
<dbReference type="GO" id="GO:0020037">
    <property type="term" value="F:heme binding"/>
    <property type="evidence" value="ECO:0007669"/>
    <property type="project" value="InterPro"/>
</dbReference>
<evidence type="ECO:0000256" key="2">
    <source>
        <dbReference type="ARBA" id="ARBA00022617"/>
    </source>
</evidence>
<dbReference type="OrthoDB" id="25954at2"/>
<comment type="caution">
    <text evidence="5">The sequence shown here is derived from an EMBL/GenBank/DDBJ whole genome shotgun (WGS) entry which is preliminary data.</text>
</comment>
<dbReference type="InterPro" id="IPR001486">
    <property type="entry name" value="Hemoglobin_trunc"/>
</dbReference>
<gene>
    <name evidence="5" type="ORF">FHW36_104312</name>
</gene>
<evidence type="ECO:0000256" key="1">
    <source>
        <dbReference type="ARBA" id="ARBA00022448"/>
    </source>
</evidence>
<keyword evidence="3" id="KW-0479">Metal-binding</keyword>
<keyword evidence="4" id="KW-0408">Iron</keyword>
<dbReference type="CDD" id="cd08916">
    <property type="entry name" value="TrHb3_P"/>
    <property type="match status" value="1"/>
</dbReference>
<reference evidence="5 6" key="1">
    <citation type="submission" date="2019-06" db="EMBL/GenBank/DDBJ databases">
        <title>Sorghum-associated microbial communities from plants grown in Nebraska, USA.</title>
        <authorList>
            <person name="Schachtman D."/>
        </authorList>
    </citation>
    <scope>NUCLEOTIDE SEQUENCE [LARGE SCALE GENOMIC DNA]</scope>
    <source>
        <strain evidence="5 6">1209</strain>
    </source>
</reference>
<dbReference type="GO" id="GO:0046872">
    <property type="term" value="F:metal ion binding"/>
    <property type="evidence" value="ECO:0007669"/>
    <property type="project" value="UniProtKB-KW"/>
</dbReference>